<dbReference type="NCBIfam" id="NF002035">
    <property type="entry name" value="PRK00865.1-3"/>
    <property type="match status" value="1"/>
</dbReference>
<dbReference type="EMBL" id="JAGGKX010000003">
    <property type="protein sequence ID" value="MBP1968825.1"/>
    <property type="molecule type" value="Genomic_DNA"/>
</dbReference>
<dbReference type="InterPro" id="IPR018187">
    <property type="entry name" value="Asp/Glu_racemase_AS_1"/>
</dbReference>
<dbReference type="Gene3D" id="3.40.50.1860">
    <property type="match status" value="2"/>
</dbReference>
<keyword evidence="3 7" id="KW-0133">Cell shape</keyword>
<proteinExistence type="inferred from homology"/>
<dbReference type="GO" id="GO:0008881">
    <property type="term" value="F:glutamate racemase activity"/>
    <property type="evidence" value="ECO:0007669"/>
    <property type="project" value="UniProtKB-EC"/>
</dbReference>
<sequence length="279" mass="30864">MKNNSIEEAISLDRPIGVIDSGVGGLTVAHELMRQLPKEKLIYLGDTARCPYGPRSKEEVQKFTWELVDFLLKKNIKMLVVACNTATAFTLTDLQQKLDIPVIGVIQPGARAAIKFTKNNHVGVIGTEGTIRSEAYTNALKQIKADIHVNALACPLFVPMIEQGVLSGDQALKVAEDTLHPMKIKNHMDTLILGCTHYPLIKDTIQAVIGNHVTVISSSEETARETSTILEVHHLLNKNGQVPVHQFYTTGEMEIFVKISESLFQQSDSQMVKIKKARL</sequence>
<comment type="pathway">
    <text evidence="7">Cell wall biogenesis; peptidoglycan biosynthesis.</text>
</comment>
<comment type="function">
    <text evidence="7">Provides the (R)-glutamate required for cell wall biosynthesis.</text>
</comment>
<keyword evidence="6 7" id="KW-0961">Cell wall biogenesis/degradation</keyword>
<feature type="binding site" evidence="7">
    <location>
        <begin position="52"/>
        <end position="53"/>
    </location>
    <ligand>
        <name>substrate</name>
    </ligand>
</feature>
<feature type="binding site" evidence="7">
    <location>
        <begin position="20"/>
        <end position="21"/>
    </location>
    <ligand>
        <name>substrate</name>
    </ligand>
</feature>
<evidence type="ECO:0000256" key="7">
    <source>
        <dbReference type="HAMAP-Rule" id="MF_00258"/>
    </source>
</evidence>
<accession>A0ABS4IDV7</accession>
<keyword evidence="4 7" id="KW-0573">Peptidoglycan synthesis</keyword>
<evidence type="ECO:0000313" key="9">
    <source>
        <dbReference type="Proteomes" id="UP001519345"/>
    </source>
</evidence>
<dbReference type="InterPro" id="IPR004391">
    <property type="entry name" value="Glu_race"/>
</dbReference>
<organism evidence="8 9">
    <name type="scientific">Virgibacillus natechei</name>
    <dbReference type="NCBI Taxonomy" id="1216297"/>
    <lineage>
        <taxon>Bacteria</taxon>
        <taxon>Bacillati</taxon>
        <taxon>Bacillota</taxon>
        <taxon>Bacilli</taxon>
        <taxon>Bacillales</taxon>
        <taxon>Bacillaceae</taxon>
        <taxon>Virgibacillus</taxon>
    </lineage>
</organism>
<feature type="binding site" evidence="7">
    <location>
        <begin position="196"/>
        <end position="197"/>
    </location>
    <ligand>
        <name>substrate</name>
    </ligand>
</feature>
<protein>
    <recommendedName>
        <fullName evidence="2 7">Glutamate racemase</fullName>
        <ecNumber evidence="2 7">5.1.1.3</ecNumber>
    </recommendedName>
</protein>
<evidence type="ECO:0000256" key="4">
    <source>
        <dbReference type="ARBA" id="ARBA00022984"/>
    </source>
</evidence>
<feature type="active site" description="Proton donor/acceptor" evidence="7">
    <location>
        <position position="195"/>
    </location>
</feature>
<name>A0ABS4IDV7_9BACI</name>
<evidence type="ECO:0000256" key="3">
    <source>
        <dbReference type="ARBA" id="ARBA00022960"/>
    </source>
</evidence>
<feature type="binding site" evidence="7">
    <location>
        <begin position="84"/>
        <end position="85"/>
    </location>
    <ligand>
        <name>substrate</name>
    </ligand>
</feature>
<dbReference type="PROSITE" id="PS00924">
    <property type="entry name" value="ASP_GLU_RACEMASE_2"/>
    <property type="match status" value="1"/>
</dbReference>
<dbReference type="Pfam" id="PF01177">
    <property type="entry name" value="Asp_Glu_race"/>
    <property type="match status" value="1"/>
</dbReference>
<dbReference type="InterPro" id="IPR033134">
    <property type="entry name" value="Asp/Glu_racemase_AS_2"/>
</dbReference>
<keyword evidence="9" id="KW-1185">Reference proteome</keyword>
<feature type="active site" description="Proton donor/acceptor" evidence="7">
    <location>
        <position position="83"/>
    </location>
</feature>
<dbReference type="PROSITE" id="PS00923">
    <property type="entry name" value="ASP_GLU_RACEMASE_1"/>
    <property type="match status" value="1"/>
</dbReference>
<comment type="caution">
    <text evidence="8">The sequence shown here is derived from an EMBL/GenBank/DDBJ whole genome shotgun (WGS) entry which is preliminary data.</text>
</comment>
<evidence type="ECO:0000313" key="8">
    <source>
        <dbReference type="EMBL" id="MBP1968825.1"/>
    </source>
</evidence>
<dbReference type="EC" id="5.1.1.3" evidence="2 7"/>
<dbReference type="InterPro" id="IPR001920">
    <property type="entry name" value="Asp/Glu_race"/>
</dbReference>
<dbReference type="NCBIfam" id="TIGR00067">
    <property type="entry name" value="glut_race"/>
    <property type="match status" value="1"/>
</dbReference>
<evidence type="ECO:0000256" key="1">
    <source>
        <dbReference type="ARBA" id="ARBA00001602"/>
    </source>
</evidence>
<reference evidence="8 9" key="1">
    <citation type="submission" date="2021-03" db="EMBL/GenBank/DDBJ databases">
        <title>Genomic Encyclopedia of Type Strains, Phase IV (KMG-IV): sequencing the most valuable type-strain genomes for metagenomic binning, comparative biology and taxonomic classification.</title>
        <authorList>
            <person name="Goeker M."/>
        </authorList>
    </citation>
    <scope>NUCLEOTIDE SEQUENCE [LARGE SCALE GENOMIC DNA]</scope>
    <source>
        <strain evidence="8 9">DSM 25609</strain>
    </source>
</reference>
<evidence type="ECO:0000256" key="5">
    <source>
        <dbReference type="ARBA" id="ARBA00023235"/>
    </source>
</evidence>
<dbReference type="SUPFAM" id="SSF53681">
    <property type="entry name" value="Aspartate/glutamate racemase"/>
    <property type="match status" value="2"/>
</dbReference>
<dbReference type="InterPro" id="IPR015942">
    <property type="entry name" value="Asp/Glu/hydantoin_racemase"/>
</dbReference>
<comment type="similarity">
    <text evidence="7">Belongs to the aspartate/glutamate racemases family.</text>
</comment>
<keyword evidence="5 7" id="KW-0413">Isomerase</keyword>
<comment type="catalytic activity">
    <reaction evidence="1 7">
        <text>L-glutamate = D-glutamate</text>
        <dbReference type="Rhea" id="RHEA:12813"/>
        <dbReference type="ChEBI" id="CHEBI:29985"/>
        <dbReference type="ChEBI" id="CHEBI:29986"/>
        <dbReference type="EC" id="5.1.1.3"/>
    </reaction>
</comment>
<dbReference type="Proteomes" id="UP001519345">
    <property type="component" value="Unassembled WGS sequence"/>
</dbReference>
<dbReference type="PANTHER" id="PTHR21198">
    <property type="entry name" value="GLUTAMATE RACEMASE"/>
    <property type="match status" value="1"/>
</dbReference>
<gene>
    <name evidence="7" type="primary">murI</name>
    <name evidence="8" type="ORF">J2Z83_000919</name>
</gene>
<evidence type="ECO:0000256" key="2">
    <source>
        <dbReference type="ARBA" id="ARBA00013090"/>
    </source>
</evidence>
<evidence type="ECO:0000256" key="6">
    <source>
        <dbReference type="ARBA" id="ARBA00023316"/>
    </source>
</evidence>
<dbReference type="HAMAP" id="MF_00258">
    <property type="entry name" value="Glu_racemase"/>
    <property type="match status" value="1"/>
</dbReference>
<dbReference type="PANTHER" id="PTHR21198:SF2">
    <property type="entry name" value="GLUTAMATE RACEMASE"/>
    <property type="match status" value="1"/>
</dbReference>